<sequence length="230" mass="26519">MKAQNYLIKLIQLLVSFSVFSFFFSPSSLVAFIYHFNFYFSTFSLQLFTHTIDKNCMFLLCNGLLVFVGITRSLSGSSTFDESPKYVEDASQSLYSDVEANKPILEKIDEPAEQNSEAEHAIEIKYFGEEGVENIENTNLEGEEEVKGCRESVLKEEESEGKFELYGAEDEDKESEIDELVIGESIEEEEVVEEPNWVLSTEELNKKFDDFIRRMKEDLRVEAQRQLLMV</sequence>
<reference evidence="3" key="2">
    <citation type="submission" date="2025-08" db="UniProtKB">
        <authorList>
            <consortium name="RefSeq"/>
        </authorList>
    </citation>
    <scope>IDENTIFICATION</scope>
    <source>
        <tissue evidence="3">Young leaves</tissue>
    </source>
</reference>
<evidence type="ECO:0000256" key="1">
    <source>
        <dbReference type="SAM" id="Phobius"/>
    </source>
</evidence>
<keyword evidence="1" id="KW-0472">Membrane</keyword>
<keyword evidence="1" id="KW-0812">Transmembrane</keyword>
<dbReference type="PANTHER" id="PTHR34947:SF2">
    <property type="entry name" value="TRANSMEMBRANE PROTEIN"/>
    <property type="match status" value="1"/>
</dbReference>
<dbReference type="OrthoDB" id="1727102at2759"/>
<feature type="transmembrane region" description="Helical" evidence="1">
    <location>
        <begin position="12"/>
        <end position="37"/>
    </location>
</feature>
<gene>
    <name evidence="3" type="primary">LOC113856560</name>
</gene>
<dbReference type="GeneID" id="113856560"/>
<name>A0A8B8KK81_ABRPR</name>
<organism evidence="2 3">
    <name type="scientific">Abrus precatorius</name>
    <name type="common">Indian licorice</name>
    <name type="synonym">Glycine abrus</name>
    <dbReference type="NCBI Taxonomy" id="3816"/>
    <lineage>
        <taxon>Eukaryota</taxon>
        <taxon>Viridiplantae</taxon>
        <taxon>Streptophyta</taxon>
        <taxon>Embryophyta</taxon>
        <taxon>Tracheophyta</taxon>
        <taxon>Spermatophyta</taxon>
        <taxon>Magnoliopsida</taxon>
        <taxon>eudicotyledons</taxon>
        <taxon>Gunneridae</taxon>
        <taxon>Pentapetalae</taxon>
        <taxon>rosids</taxon>
        <taxon>fabids</taxon>
        <taxon>Fabales</taxon>
        <taxon>Fabaceae</taxon>
        <taxon>Papilionoideae</taxon>
        <taxon>50 kb inversion clade</taxon>
        <taxon>NPAAA clade</taxon>
        <taxon>indigoferoid/millettioid clade</taxon>
        <taxon>Abreae</taxon>
        <taxon>Abrus</taxon>
    </lineage>
</organism>
<reference evidence="2" key="1">
    <citation type="journal article" date="2019" name="Toxins">
        <title>Detection of Abrin-Like and Prepropulchellin-Like Toxin Genes and Transcripts Using Whole Genome Sequencing and Full-Length Transcript Sequencing of Abrus precatorius.</title>
        <authorList>
            <person name="Hovde B.T."/>
            <person name="Daligault H.E."/>
            <person name="Hanschen E.R."/>
            <person name="Kunde Y.A."/>
            <person name="Johnson M.B."/>
            <person name="Starkenburg S.R."/>
            <person name="Johnson S.L."/>
        </authorList>
    </citation>
    <scope>NUCLEOTIDE SEQUENCE [LARGE SCALE GENOMIC DNA]</scope>
</reference>
<protein>
    <submittedName>
        <fullName evidence="3">Uncharacterized protein LOC113856560</fullName>
    </submittedName>
</protein>
<dbReference type="AlphaFoldDB" id="A0A8B8KK81"/>
<evidence type="ECO:0000313" key="3">
    <source>
        <dbReference type="RefSeq" id="XP_027344220.1"/>
    </source>
</evidence>
<dbReference type="PANTHER" id="PTHR34947">
    <property type="entry name" value="TRANSMEMBRANE PROTEIN"/>
    <property type="match status" value="1"/>
</dbReference>
<proteinExistence type="predicted"/>
<dbReference type="KEGG" id="aprc:113856560"/>
<accession>A0A8B8KK81</accession>
<dbReference type="Proteomes" id="UP000694853">
    <property type="component" value="Unplaced"/>
</dbReference>
<dbReference type="RefSeq" id="XP_027344220.1">
    <property type="nucleotide sequence ID" value="XM_027488419.1"/>
</dbReference>
<evidence type="ECO:0000313" key="2">
    <source>
        <dbReference type="Proteomes" id="UP000694853"/>
    </source>
</evidence>
<keyword evidence="2" id="KW-1185">Reference proteome</keyword>
<keyword evidence="1" id="KW-1133">Transmembrane helix</keyword>